<dbReference type="EMBL" id="LCBL01000001">
    <property type="protein sequence ID" value="KKS09847.1"/>
    <property type="molecule type" value="Genomic_DNA"/>
</dbReference>
<reference evidence="3 4" key="1">
    <citation type="journal article" date="2015" name="Nature">
        <title>rRNA introns, odd ribosomes, and small enigmatic genomes across a large radiation of phyla.</title>
        <authorList>
            <person name="Brown C.T."/>
            <person name="Hug L.A."/>
            <person name="Thomas B.C."/>
            <person name="Sharon I."/>
            <person name="Castelle C.J."/>
            <person name="Singh A."/>
            <person name="Wilkins M.J."/>
            <person name="Williams K.H."/>
            <person name="Banfield J.F."/>
        </authorList>
    </citation>
    <scope>NUCLEOTIDE SEQUENCE [LARGE SCALE GENOMIC DNA]</scope>
</reference>
<feature type="domain" description="EamA" evidence="2">
    <location>
        <begin position="162"/>
        <end position="295"/>
    </location>
</feature>
<feature type="transmembrane region" description="Helical" evidence="1">
    <location>
        <begin position="82"/>
        <end position="104"/>
    </location>
</feature>
<feature type="transmembrane region" description="Helical" evidence="1">
    <location>
        <begin position="193"/>
        <end position="213"/>
    </location>
</feature>
<evidence type="ECO:0000313" key="3">
    <source>
        <dbReference type="EMBL" id="KKS09847.1"/>
    </source>
</evidence>
<evidence type="ECO:0000313" key="4">
    <source>
        <dbReference type="Proteomes" id="UP000033869"/>
    </source>
</evidence>
<dbReference type="SUPFAM" id="SSF103481">
    <property type="entry name" value="Multidrug resistance efflux transporter EmrE"/>
    <property type="match status" value="2"/>
</dbReference>
<feature type="transmembrane region" description="Helical" evidence="1">
    <location>
        <begin position="16"/>
        <end position="39"/>
    </location>
</feature>
<feature type="transmembrane region" description="Helical" evidence="1">
    <location>
        <begin position="219"/>
        <end position="240"/>
    </location>
</feature>
<proteinExistence type="predicted"/>
<feature type="transmembrane region" description="Helical" evidence="1">
    <location>
        <begin position="281"/>
        <end position="297"/>
    </location>
</feature>
<dbReference type="Proteomes" id="UP000033869">
    <property type="component" value="Unassembled WGS sequence"/>
</dbReference>
<keyword evidence="1" id="KW-0472">Membrane</keyword>
<evidence type="ECO:0000256" key="1">
    <source>
        <dbReference type="SAM" id="Phobius"/>
    </source>
</evidence>
<feature type="domain" description="EamA" evidence="2">
    <location>
        <begin position="17"/>
        <end position="152"/>
    </location>
</feature>
<dbReference type="GO" id="GO:0016020">
    <property type="term" value="C:membrane"/>
    <property type="evidence" value="ECO:0007669"/>
    <property type="project" value="InterPro"/>
</dbReference>
<protein>
    <recommendedName>
        <fullName evidence="2">EamA domain-containing protein</fullName>
    </recommendedName>
</protein>
<feature type="transmembrane region" description="Helical" evidence="1">
    <location>
        <begin position="252"/>
        <end position="275"/>
    </location>
</feature>
<dbReference type="InterPro" id="IPR037185">
    <property type="entry name" value="EmrE-like"/>
</dbReference>
<dbReference type="PANTHER" id="PTHR22911">
    <property type="entry name" value="ACYL-MALONYL CONDENSING ENZYME-RELATED"/>
    <property type="match status" value="1"/>
</dbReference>
<dbReference type="Pfam" id="PF00892">
    <property type="entry name" value="EamA"/>
    <property type="match status" value="2"/>
</dbReference>
<feature type="transmembrane region" description="Helical" evidence="1">
    <location>
        <begin position="164"/>
        <end position="181"/>
    </location>
</feature>
<dbReference type="InterPro" id="IPR000620">
    <property type="entry name" value="EamA_dom"/>
</dbReference>
<keyword evidence="1" id="KW-0812">Transmembrane</keyword>
<comment type="caution">
    <text evidence="3">The sequence shown here is derived from an EMBL/GenBank/DDBJ whole genome shotgun (WGS) entry which is preliminary data.</text>
</comment>
<sequence>MIHYYPFRKGYKKHPYLGITYAVSAMLAGSIATVIIKFFNHIPSLQITAYWLFIGSLISLTLNYFKDRETKVLKIIKKKPRLLILQTVTATLSAFFFVNAISLLNPSTAIFVYSTTFIVACTLIGKYSFDDKLSKIQYFSMFGALAGLTIITKDNLVVNSNSGFISIFLAAISLSISGSIVKKHFTPEETFSLNSLRSFLGGGFLLLLALLLQEPVFPSISALPLFLLGLMLANVIQYSFQYKAYDLEKLEVVSIIDSMRPFIVLILAFFFLQIMPKGTEILGGIIMIVSASLLILGNKKLDEIEN</sequence>
<gene>
    <name evidence="3" type="ORF">UU65_C0001G0252</name>
</gene>
<dbReference type="AlphaFoldDB" id="A0A0G0WCR0"/>
<feature type="transmembrane region" description="Helical" evidence="1">
    <location>
        <begin position="136"/>
        <end position="152"/>
    </location>
</feature>
<organism evidence="3 4">
    <name type="scientific">candidate division CPR2 bacterium GW2011_GWC1_41_48</name>
    <dbReference type="NCBI Taxonomy" id="1618344"/>
    <lineage>
        <taxon>Bacteria</taxon>
        <taxon>Bacteria division CPR2</taxon>
    </lineage>
</organism>
<name>A0A0G0WCR0_UNCC2</name>
<evidence type="ECO:0000259" key="2">
    <source>
        <dbReference type="Pfam" id="PF00892"/>
    </source>
</evidence>
<feature type="transmembrane region" description="Helical" evidence="1">
    <location>
        <begin position="110"/>
        <end position="129"/>
    </location>
</feature>
<keyword evidence="1" id="KW-1133">Transmembrane helix</keyword>
<feature type="transmembrane region" description="Helical" evidence="1">
    <location>
        <begin position="45"/>
        <end position="62"/>
    </location>
</feature>
<accession>A0A0G0WCR0</accession>